<dbReference type="RefSeq" id="WP_275230011.1">
    <property type="nucleotide sequence ID" value="NZ_JARESE010000067.1"/>
</dbReference>
<dbReference type="InterPro" id="IPR036220">
    <property type="entry name" value="UDP-Glc/GDP-Man_DH_C_sf"/>
</dbReference>
<proteinExistence type="predicted"/>
<dbReference type="Gene3D" id="3.40.50.720">
    <property type="entry name" value="NAD(P)-binding Rossmann-like Domain"/>
    <property type="match status" value="1"/>
</dbReference>
<keyword evidence="4" id="KW-1185">Reference proteome</keyword>
<dbReference type="InterPro" id="IPR014027">
    <property type="entry name" value="UDP-Glc/GDP-Man_DH_C"/>
</dbReference>
<gene>
    <name evidence="3" type="ORF">PYV00_19550</name>
</gene>
<comment type="caution">
    <text evidence="3">The sequence shown here is derived from an EMBL/GenBank/DDBJ whole genome shotgun (WGS) entry which is preliminary data.</text>
</comment>
<feature type="non-terminal residue" evidence="3">
    <location>
        <position position="1"/>
    </location>
</feature>
<dbReference type="PANTHER" id="PTHR43750:SF3">
    <property type="entry name" value="UDP-GLUCOSE 6-DEHYDROGENASE TUAD"/>
    <property type="match status" value="1"/>
</dbReference>
<dbReference type="SMART" id="SM00984">
    <property type="entry name" value="UDPG_MGDP_dh_C"/>
    <property type="match status" value="1"/>
</dbReference>
<dbReference type="Pfam" id="PF03720">
    <property type="entry name" value="UDPG_MGDP_dh_C"/>
    <property type="match status" value="1"/>
</dbReference>
<dbReference type="SUPFAM" id="SSF52413">
    <property type="entry name" value="UDP-glucose/GDP-mannose dehydrogenase C-terminal domain"/>
    <property type="match status" value="1"/>
</dbReference>
<reference evidence="3 4" key="1">
    <citation type="submission" date="2023-03" db="EMBL/GenBank/DDBJ databases">
        <title>NovoSphingobium album sp. nov. isolated from polycyclic aromatic hydrocarbons- and heavy-metal polluted soil.</title>
        <authorList>
            <person name="Liu Z."/>
            <person name="Wang K."/>
        </authorList>
    </citation>
    <scope>NUCLEOTIDE SEQUENCE [LARGE SCALE GENOMIC DNA]</scope>
    <source>
        <strain evidence="3 4">H3SJ31-1</strain>
    </source>
</reference>
<dbReference type="PANTHER" id="PTHR43750">
    <property type="entry name" value="UDP-GLUCOSE 6-DEHYDROGENASE TUAD"/>
    <property type="match status" value="1"/>
</dbReference>
<protein>
    <recommendedName>
        <fullName evidence="1">UDP-glucose 6-dehydrogenase</fullName>
    </recommendedName>
</protein>
<evidence type="ECO:0000313" key="3">
    <source>
        <dbReference type="EMBL" id="MDE8653890.1"/>
    </source>
</evidence>
<organism evidence="3 4">
    <name type="scientific">Novosphingobium album</name>
    <name type="common">ex Liu et al. 2023</name>
    <dbReference type="NCBI Taxonomy" id="3031130"/>
    <lineage>
        <taxon>Bacteria</taxon>
        <taxon>Pseudomonadati</taxon>
        <taxon>Pseudomonadota</taxon>
        <taxon>Alphaproteobacteria</taxon>
        <taxon>Sphingomonadales</taxon>
        <taxon>Sphingomonadaceae</taxon>
        <taxon>Novosphingobium</taxon>
    </lineage>
</organism>
<feature type="domain" description="UDP-glucose/GDP-mannose dehydrogenase C-terminal" evidence="2">
    <location>
        <begin position="14"/>
        <end position="115"/>
    </location>
</feature>
<dbReference type="Proteomes" id="UP001216253">
    <property type="component" value="Unassembled WGS sequence"/>
</dbReference>
<accession>A0ABT5WVF3</accession>
<evidence type="ECO:0000256" key="1">
    <source>
        <dbReference type="ARBA" id="ARBA00015132"/>
    </source>
</evidence>
<name>A0ABT5WVF3_9SPHN</name>
<dbReference type="EMBL" id="JARESE010000067">
    <property type="protein sequence ID" value="MDE8653890.1"/>
    <property type="molecule type" value="Genomic_DNA"/>
</dbReference>
<evidence type="ECO:0000313" key="4">
    <source>
        <dbReference type="Proteomes" id="UP001216253"/>
    </source>
</evidence>
<sequence>ALGGADKARGKRAALLGLTFKPNTDDMRDSPAIAIAQTLEDAGVSVAAFDPEGMEQARPLLPRVEMKSDPYAAIAGADAVVIVTEWDAFRALDLGRVKALANAPVLVDLRNIYKPEDVRAEGFSYTSVGRA</sequence>
<evidence type="ECO:0000259" key="2">
    <source>
        <dbReference type="SMART" id="SM00984"/>
    </source>
</evidence>